<evidence type="ECO:0000259" key="2">
    <source>
        <dbReference type="PROSITE" id="PS50853"/>
    </source>
</evidence>
<dbReference type="CDD" id="cd00063">
    <property type="entry name" value="FN3"/>
    <property type="match status" value="2"/>
</dbReference>
<dbReference type="InterPro" id="IPR036116">
    <property type="entry name" value="FN3_sf"/>
</dbReference>
<organism evidence="3">
    <name type="scientific">Photinus pyralis</name>
    <name type="common">Common eastern firefly</name>
    <name type="synonym">Lampyris pyralis</name>
    <dbReference type="NCBI Taxonomy" id="7054"/>
    <lineage>
        <taxon>Eukaryota</taxon>
        <taxon>Metazoa</taxon>
        <taxon>Ecdysozoa</taxon>
        <taxon>Arthropoda</taxon>
        <taxon>Hexapoda</taxon>
        <taxon>Insecta</taxon>
        <taxon>Pterygota</taxon>
        <taxon>Neoptera</taxon>
        <taxon>Endopterygota</taxon>
        <taxon>Coleoptera</taxon>
        <taxon>Polyphaga</taxon>
        <taxon>Elateriformia</taxon>
        <taxon>Elateroidea</taxon>
        <taxon>Lampyridae</taxon>
        <taxon>Lampyrinae</taxon>
        <taxon>Photinus</taxon>
    </lineage>
</organism>
<dbReference type="SUPFAM" id="SSF49265">
    <property type="entry name" value="Fibronectin type III"/>
    <property type="match status" value="2"/>
</dbReference>
<dbReference type="SMART" id="SM00060">
    <property type="entry name" value="FN3"/>
    <property type="match status" value="4"/>
</dbReference>
<feature type="domain" description="Fibronectin type-III" evidence="2">
    <location>
        <begin position="752"/>
        <end position="863"/>
    </location>
</feature>
<sequence>MYSYYANIYYKSLHLNWHLVLHTLFFIVKGINSAPPELTFILNKQNASRVVPIWIGEGDVLNSAIAWIYPLVNDEKDLPHIVSNYLPATNNAYNCNFAKSKSCSKKWETGEWKTAEFDVHSFKPIVDTRWENFPTYLTSNLTKDFSVRVDIPSVFEIGISVRAAKNVEVLVCEGWHPERFPCYYVSIGGPDNKQSFLRKYKNGIPTKFSVDDPKLAKYKHEIGVLSEELWKTFSLSLNANGTFKLRECVTNVTILDYSDKSALNPINVIVRSKNQNALWKLHKNEYLFTTKPNIARFGPELHPYGSQLCVALYVSICKYCTLRFFTVQNGKNETLREIVGDNDSDELLWKEIKLIRSNVFDDTLQIYTETYYVDKADHQNGFWAIDDVRVCSENEIRISKLILNDMAFNDFDASHITCEILKNPKWRPVPRVSSPLTDVVCNSSTATSIRMYLNSPSEDTTHQQYSIIQYEGNDICHNTDASNKEQNIQRVKSQGYLIGKGNHIDIPTLVPYTLYNIHFWNIIDDSKRFCQMHTIPTEVPTKEEIPKDIKMTITDTANIIEWNEPKCTVKYGPIVYQVHVKNQNNSNSSILYLETDTRTKYKFDNLQPFTNYTVEIDTARNFKAFQFNTSYIATIYNFTTKAGVAPKVNNLELYSINERSASIRFELPPYCKGLPKIVQVRWCHPLFLSGCLSDLQNLTKCKLWDSKYCIEINNLVKGGEYVFNVSIKNQDTFIFSEEASINGKAVQRVPGKPSGLIYNTIKGKNYGSPCNLNISWEHPYDQNGTITLFEVFLEETSYNFAADTSKTIHEILKVDKQSYQKRYSCVINYVSYDTPYKISVRAVNDDYKGEFESVQIKTESEETYSDPTPEFVSCTNETITFKLPKLEAGLNSSMLIVIVQDYNNSKTHILDDIDKLEMFGEKYKLCNEFGESWVAKNLLLSSGEPPLMVVGDRSVSYVPQLQKNVTNKPLKPDTEYCFTFAFVDQEENIDRFDVYHYKHLYTQRNSMAEAQDDVAGESNNVAIYVVPMLCIILLVGCGVWFLRRFFIKKRTEEHIYESMPFDDYIPDAVSNESYDTLVHN</sequence>
<dbReference type="InterPro" id="IPR013783">
    <property type="entry name" value="Ig-like_fold"/>
</dbReference>
<dbReference type="AlphaFoldDB" id="A0A1Y1KZN1"/>
<name>A0A1Y1KZN1_PHOPY</name>
<feature type="domain" description="Fibronectin type-III" evidence="2">
    <location>
        <begin position="539"/>
        <end position="643"/>
    </location>
</feature>
<dbReference type="GO" id="GO:0016020">
    <property type="term" value="C:membrane"/>
    <property type="evidence" value="ECO:0007669"/>
    <property type="project" value="UniProtKB-SubCell"/>
</dbReference>
<keyword evidence="1" id="KW-1133">Transmembrane helix</keyword>
<dbReference type="Pfam" id="PF12248">
    <property type="entry name" value="Methyltransf_FA"/>
    <property type="match status" value="1"/>
</dbReference>
<dbReference type="Gene3D" id="2.60.40.10">
    <property type="entry name" value="Immunoglobulins"/>
    <property type="match status" value="2"/>
</dbReference>
<evidence type="ECO:0000313" key="3">
    <source>
        <dbReference type="EMBL" id="JAV65145.1"/>
    </source>
</evidence>
<dbReference type="EMBL" id="GEZM01073347">
    <property type="protein sequence ID" value="JAV65145.1"/>
    <property type="molecule type" value="Transcribed_RNA"/>
</dbReference>
<dbReference type="PROSITE" id="PS50853">
    <property type="entry name" value="FN3"/>
    <property type="match status" value="2"/>
</dbReference>
<dbReference type="Pfam" id="PF00041">
    <property type="entry name" value="fn3"/>
    <property type="match status" value="2"/>
</dbReference>
<dbReference type="PANTHER" id="PTHR46957:SF3">
    <property type="entry name" value="CYTOKINE RECEPTOR"/>
    <property type="match status" value="1"/>
</dbReference>
<protein>
    <recommendedName>
        <fullName evidence="2">Fibronectin type-III domain-containing protein</fullName>
    </recommendedName>
</protein>
<dbReference type="InterPro" id="IPR050713">
    <property type="entry name" value="RTP_Phos/Ushers"/>
</dbReference>
<feature type="transmembrane region" description="Helical" evidence="1">
    <location>
        <begin position="1021"/>
        <end position="1042"/>
    </location>
</feature>
<accession>A0A1Y1KZN1</accession>
<evidence type="ECO:0000256" key="1">
    <source>
        <dbReference type="SAM" id="Phobius"/>
    </source>
</evidence>
<reference evidence="3" key="1">
    <citation type="journal article" date="2016" name="Sci. Rep.">
        <title>Molecular characterization of firefly nuptial gifts: a multi-omics approach sheds light on postcopulatory sexual selection.</title>
        <authorList>
            <person name="Al-Wathiqui N."/>
            <person name="Fallon T.R."/>
            <person name="South A."/>
            <person name="Weng J.K."/>
            <person name="Lewis S.M."/>
        </authorList>
    </citation>
    <scope>NUCLEOTIDE SEQUENCE</scope>
</reference>
<keyword evidence="1" id="KW-0472">Membrane</keyword>
<dbReference type="InterPro" id="IPR022041">
    <property type="entry name" value="Methyltransf_FA"/>
</dbReference>
<dbReference type="InterPro" id="IPR003961">
    <property type="entry name" value="FN3_dom"/>
</dbReference>
<proteinExistence type="predicted"/>
<keyword evidence="1" id="KW-0812">Transmembrane</keyword>
<dbReference type="PANTHER" id="PTHR46957">
    <property type="entry name" value="CYTOKINE RECEPTOR"/>
    <property type="match status" value="1"/>
</dbReference>